<sequence length="73" mass="7962">MGESSRRSEARASASEEQTCKFGTVVRALWPTKPALNLAQRAGLTERGAQYLIDGKRKPNARAALAVYAEIIE</sequence>
<proteinExistence type="predicted"/>
<dbReference type="AlphaFoldDB" id="A0A5P6NZ65"/>
<reference evidence="2" key="1">
    <citation type="submission" date="2019-10" db="EMBL/GenBank/DDBJ databases">
        <title>Complete Genome Sequence of Bradyrhizobium betae type strain PL7HG1T.</title>
        <authorList>
            <person name="Bromfield E.S.P."/>
            <person name="Cloutier S."/>
        </authorList>
    </citation>
    <scope>NUCLEOTIDE SEQUENCE [LARGE SCALE GENOMIC DNA]</scope>
    <source>
        <strain evidence="2">PL7HG1</strain>
    </source>
</reference>
<organism evidence="1 2">
    <name type="scientific">Bradyrhizobium betae</name>
    <dbReference type="NCBI Taxonomy" id="244734"/>
    <lineage>
        <taxon>Bacteria</taxon>
        <taxon>Pseudomonadati</taxon>
        <taxon>Pseudomonadota</taxon>
        <taxon>Alphaproteobacteria</taxon>
        <taxon>Hyphomicrobiales</taxon>
        <taxon>Nitrobacteraceae</taxon>
        <taxon>Bradyrhizobium</taxon>
    </lineage>
</organism>
<evidence type="ECO:0000313" key="1">
    <source>
        <dbReference type="EMBL" id="QFI71245.1"/>
    </source>
</evidence>
<gene>
    <name evidence="1" type="ORF">F8237_01960</name>
</gene>
<evidence type="ECO:0000313" key="2">
    <source>
        <dbReference type="Proteomes" id="UP000325641"/>
    </source>
</evidence>
<name>A0A5P6NZ65_9BRAD</name>
<protein>
    <recommendedName>
        <fullName evidence="3">DNA-binding protein</fullName>
    </recommendedName>
</protein>
<accession>A0A5P6NZ65</accession>
<dbReference type="RefSeq" id="WP_151642155.1">
    <property type="nucleotide sequence ID" value="NZ_CP044543.1"/>
</dbReference>
<dbReference type="EMBL" id="CP044543">
    <property type="protein sequence ID" value="QFI71245.1"/>
    <property type="molecule type" value="Genomic_DNA"/>
</dbReference>
<dbReference type="KEGG" id="bbet:F8237_01960"/>
<dbReference type="OrthoDB" id="8253806at2"/>
<dbReference type="Proteomes" id="UP000325641">
    <property type="component" value="Chromosome"/>
</dbReference>
<evidence type="ECO:0008006" key="3">
    <source>
        <dbReference type="Google" id="ProtNLM"/>
    </source>
</evidence>